<evidence type="ECO:0000256" key="6">
    <source>
        <dbReference type="RuleBase" id="RU000481"/>
    </source>
</evidence>
<comment type="cofactor">
    <cofactor evidence="1 6">
        <name>pyridoxal 5'-phosphate</name>
        <dbReference type="ChEBI" id="CHEBI:597326"/>
    </cofactor>
</comment>
<evidence type="ECO:0000256" key="1">
    <source>
        <dbReference type="ARBA" id="ARBA00001933"/>
    </source>
</evidence>
<keyword evidence="5" id="KW-0663">Pyridoxal phosphate</keyword>
<dbReference type="PANTHER" id="PTHR46383">
    <property type="entry name" value="ASPARTATE AMINOTRANSFERASE"/>
    <property type="match status" value="1"/>
</dbReference>
<dbReference type="PROSITE" id="PS00105">
    <property type="entry name" value="AA_TRANSFER_CLASS_1"/>
    <property type="match status" value="1"/>
</dbReference>
<accession>A0A7V2AW20</accession>
<evidence type="ECO:0000256" key="4">
    <source>
        <dbReference type="ARBA" id="ARBA00022679"/>
    </source>
</evidence>
<dbReference type="AlphaFoldDB" id="A0A7V2AW20"/>
<dbReference type="InterPro" id="IPR015421">
    <property type="entry name" value="PyrdxlP-dep_Trfase_major"/>
</dbReference>
<evidence type="ECO:0000259" key="7">
    <source>
        <dbReference type="Pfam" id="PF00155"/>
    </source>
</evidence>
<dbReference type="Gene3D" id="3.40.640.10">
    <property type="entry name" value="Type I PLP-dependent aspartate aminotransferase-like (Major domain)"/>
    <property type="match status" value="1"/>
</dbReference>
<dbReference type="PANTHER" id="PTHR46383:SF2">
    <property type="entry name" value="AMINOTRANSFERASE"/>
    <property type="match status" value="1"/>
</dbReference>
<comment type="similarity">
    <text evidence="2 6">Belongs to the class-I pyridoxal-phosphate-dependent aminotransferase family.</text>
</comment>
<proteinExistence type="inferred from homology"/>
<dbReference type="InterPro" id="IPR050596">
    <property type="entry name" value="AspAT/PAT-like"/>
</dbReference>
<reference evidence="8" key="1">
    <citation type="journal article" date="2020" name="mSystems">
        <title>Genome- and Community-Level Interaction Insights into Carbon Utilization and Element Cycling Functions of Hydrothermarchaeota in Hydrothermal Sediment.</title>
        <authorList>
            <person name="Zhou Z."/>
            <person name="Liu Y."/>
            <person name="Xu W."/>
            <person name="Pan J."/>
            <person name="Luo Z.H."/>
            <person name="Li M."/>
        </authorList>
    </citation>
    <scope>NUCLEOTIDE SEQUENCE [LARGE SCALE GENOMIC DNA]</scope>
    <source>
        <strain evidence="8">SpSt-1233</strain>
    </source>
</reference>
<dbReference type="SUPFAM" id="SSF53383">
    <property type="entry name" value="PLP-dependent transferases"/>
    <property type="match status" value="1"/>
</dbReference>
<evidence type="ECO:0000313" key="8">
    <source>
        <dbReference type="EMBL" id="HER44301.1"/>
    </source>
</evidence>
<dbReference type="Proteomes" id="UP000886069">
    <property type="component" value="Unassembled WGS sequence"/>
</dbReference>
<evidence type="ECO:0000256" key="2">
    <source>
        <dbReference type="ARBA" id="ARBA00007441"/>
    </source>
</evidence>
<keyword evidence="4 6" id="KW-0808">Transferase</keyword>
<gene>
    <name evidence="8" type="ORF">ENO08_07570</name>
</gene>
<dbReference type="CDD" id="cd00609">
    <property type="entry name" value="AAT_like"/>
    <property type="match status" value="1"/>
</dbReference>
<dbReference type="GO" id="GO:0008483">
    <property type="term" value="F:transaminase activity"/>
    <property type="evidence" value="ECO:0007669"/>
    <property type="project" value="UniProtKB-KW"/>
</dbReference>
<sequence length="392" mass="42921">MNDTSIHGITPFIVMDVLERAIRLEDEGRSIIHLEIGEPDFATPRRIVESAVSALRRGETHYTDSRGTRELRSAVASHYNGRYGTDISEERVLITMGTSPALLLALSVLLEQPGGEIILGDPCYPCYPNFIRYTGGAPRFVETLEGDGFQPKPEAVGSLINGATRAIILNSPANPTGTLIPEDDLRALCRLGVPVISDEIYHGLVYGETEHSVLEFTDEAFVLNGFSKLYAMTGWRLGYIIAPERYVRKLHILQQNFFISPNAFVQQAGVTALTERHEEIDDMRARYDARRRYLLAELPGIGLGPAVEPKGAFYFFVDASRIDTDSYGLAFDMLDKAGVAVAPGVDFGSRGEGHLRISYANSLENIAEGIRRIGAYIAGRGSGPSVRPGDVG</sequence>
<dbReference type="InterPro" id="IPR004839">
    <property type="entry name" value="Aminotransferase_I/II_large"/>
</dbReference>
<evidence type="ECO:0000256" key="5">
    <source>
        <dbReference type="ARBA" id="ARBA00022898"/>
    </source>
</evidence>
<comment type="caution">
    <text evidence="8">The sequence shown here is derived from an EMBL/GenBank/DDBJ whole genome shotgun (WGS) entry which is preliminary data.</text>
</comment>
<organism evidence="8">
    <name type="scientific">Eiseniibacteriota bacterium</name>
    <dbReference type="NCBI Taxonomy" id="2212470"/>
    <lineage>
        <taxon>Bacteria</taxon>
        <taxon>Candidatus Eiseniibacteriota</taxon>
    </lineage>
</organism>
<keyword evidence="3 6" id="KW-0032">Aminotransferase</keyword>
<dbReference type="EMBL" id="DSEC01000545">
    <property type="protein sequence ID" value="HER44301.1"/>
    <property type="molecule type" value="Genomic_DNA"/>
</dbReference>
<evidence type="ECO:0000256" key="3">
    <source>
        <dbReference type="ARBA" id="ARBA00022576"/>
    </source>
</evidence>
<feature type="non-terminal residue" evidence="8">
    <location>
        <position position="392"/>
    </location>
</feature>
<dbReference type="InterPro" id="IPR004838">
    <property type="entry name" value="NHTrfase_class1_PyrdxlP-BS"/>
</dbReference>
<name>A0A7V2AW20_UNCEI</name>
<dbReference type="EC" id="2.6.1.-" evidence="6"/>
<dbReference type="GO" id="GO:0006520">
    <property type="term" value="P:amino acid metabolic process"/>
    <property type="evidence" value="ECO:0007669"/>
    <property type="project" value="InterPro"/>
</dbReference>
<protein>
    <recommendedName>
        <fullName evidence="6">Aminotransferase</fullName>
        <ecNumber evidence="6">2.6.1.-</ecNumber>
    </recommendedName>
</protein>
<feature type="domain" description="Aminotransferase class I/classII large" evidence="7">
    <location>
        <begin position="31"/>
        <end position="373"/>
    </location>
</feature>
<dbReference type="InterPro" id="IPR015424">
    <property type="entry name" value="PyrdxlP-dep_Trfase"/>
</dbReference>
<dbReference type="Pfam" id="PF00155">
    <property type="entry name" value="Aminotran_1_2"/>
    <property type="match status" value="1"/>
</dbReference>
<dbReference type="GO" id="GO:0030170">
    <property type="term" value="F:pyridoxal phosphate binding"/>
    <property type="evidence" value="ECO:0007669"/>
    <property type="project" value="InterPro"/>
</dbReference>